<evidence type="ECO:0000313" key="3">
    <source>
        <dbReference type="Proteomes" id="UP000557509"/>
    </source>
</evidence>
<feature type="region of interest" description="Disordered" evidence="1">
    <location>
        <begin position="113"/>
        <end position="174"/>
    </location>
</feature>
<feature type="compositionally biased region" description="Basic residues" evidence="1">
    <location>
        <begin position="127"/>
        <end position="163"/>
    </location>
</feature>
<dbReference type="AlphaFoldDB" id="A0A7J6K7H0"/>
<sequence length="174" mass="19822">MSDTIIPVDLECQDEGPPTASKASIVQLIIGEQARDQASPLGLHQSLRCHRYQKWVLAPQERPCNGAPVREGRHQGLRNAMVESRRRTSKDRARMQGNPVLAEGHWGVLEGEGAGLATTSGTTTSGRRVRGRRAVAGRRRKRTRRRRRRRRGIKGRRRRRRANRWAVARRGEKR</sequence>
<organism evidence="2 3">
    <name type="scientific">Toxoplasma gondii</name>
    <dbReference type="NCBI Taxonomy" id="5811"/>
    <lineage>
        <taxon>Eukaryota</taxon>
        <taxon>Sar</taxon>
        <taxon>Alveolata</taxon>
        <taxon>Apicomplexa</taxon>
        <taxon>Conoidasida</taxon>
        <taxon>Coccidia</taxon>
        <taxon>Eucoccidiorida</taxon>
        <taxon>Eimeriorina</taxon>
        <taxon>Sarcocystidae</taxon>
        <taxon>Toxoplasma</taxon>
    </lineage>
</organism>
<comment type="caution">
    <text evidence="2">The sequence shown here is derived from an EMBL/GenBank/DDBJ whole genome shotgun (WGS) entry which is preliminary data.</text>
</comment>
<dbReference type="EMBL" id="JAAUHK010000192">
    <property type="protein sequence ID" value="KAF4643413.1"/>
    <property type="molecule type" value="Genomic_DNA"/>
</dbReference>
<gene>
    <name evidence="2" type="ORF">TGRH88_030790</name>
</gene>
<reference evidence="2 3" key="1">
    <citation type="submission" date="2020-03" db="EMBL/GenBank/DDBJ databases">
        <title>Genome sequence of Toxoplasma gondii RH-88 strain.</title>
        <authorList>
            <person name="Lorenzi H.A."/>
            <person name="Venepally P."/>
            <person name="Rozenberg A."/>
            <person name="Sibley D."/>
        </authorList>
    </citation>
    <scope>NUCLEOTIDE SEQUENCE [LARGE SCALE GENOMIC DNA]</scope>
    <source>
        <strain evidence="2 3">RH-88</strain>
    </source>
</reference>
<feature type="compositionally biased region" description="Low complexity" evidence="1">
    <location>
        <begin position="115"/>
        <end position="126"/>
    </location>
</feature>
<keyword evidence="3" id="KW-1185">Reference proteome</keyword>
<name>A0A7J6K7H0_TOXGO</name>
<proteinExistence type="predicted"/>
<evidence type="ECO:0000256" key="1">
    <source>
        <dbReference type="SAM" id="MobiDB-lite"/>
    </source>
</evidence>
<dbReference type="Proteomes" id="UP000557509">
    <property type="component" value="Unassembled WGS sequence"/>
</dbReference>
<evidence type="ECO:0000313" key="2">
    <source>
        <dbReference type="EMBL" id="KAF4643413.1"/>
    </source>
</evidence>
<protein>
    <submittedName>
        <fullName evidence="2">Uncharacterized protein</fullName>
    </submittedName>
</protein>
<accession>A0A7J6K7H0</accession>